<dbReference type="STRING" id="749551.HMPREF9555_01522"/>
<evidence type="ECO:0000313" key="4">
    <source>
        <dbReference type="Proteomes" id="UP000004633"/>
    </source>
</evidence>
<organism evidence="3 4">
    <name type="scientific">Selenomonas artemidis F0399</name>
    <dbReference type="NCBI Taxonomy" id="749551"/>
    <lineage>
        <taxon>Bacteria</taxon>
        <taxon>Bacillati</taxon>
        <taxon>Bacillota</taxon>
        <taxon>Negativicutes</taxon>
        <taxon>Selenomonadales</taxon>
        <taxon>Selenomonadaceae</taxon>
        <taxon>Selenomonas</taxon>
    </lineage>
</organism>
<evidence type="ECO:0000256" key="1">
    <source>
        <dbReference type="ARBA" id="ARBA00023002"/>
    </source>
</evidence>
<reference evidence="3 4" key="1">
    <citation type="submission" date="2010-08" db="EMBL/GenBank/DDBJ databases">
        <authorList>
            <person name="Weinstock G."/>
            <person name="Sodergren E."/>
            <person name="Clifton S."/>
            <person name="Fulton L."/>
            <person name="Fulton B."/>
            <person name="Courtney L."/>
            <person name="Fronick C."/>
            <person name="Harrison M."/>
            <person name="Strong C."/>
            <person name="Farmer C."/>
            <person name="Delahaunty K."/>
            <person name="Markovic C."/>
            <person name="Hall O."/>
            <person name="Minx P."/>
            <person name="Tomlinson C."/>
            <person name="Mitreva M."/>
            <person name="Hou S."/>
            <person name="Chen J."/>
            <person name="Wollam A."/>
            <person name="Pepin K.H."/>
            <person name="Johnson M."/>
            <person name="Bhonagiri V."/>
            <person name="Zhang X."/>
            <person name="Suruliraj S."/>
            <person name="Warren W."/>
            <person name="Chinwalla A."/>
            <person name="Mardis E.R."/>
            <person name="Wilson R.K."/>
        </authorList>
    </citation>
    <scope>NUCLEOTIDE SEQUENCE [LARGE SCALE GENOMIC DNA]</scope>
    <source>
        <strain evidence="3 4">F0399</strain>
    </source>
</reference>
<keyword evidence="1" id="KW-0560">Oxidoreductase</keyword>
<dbReference type="InterPro" id="IPR023210">
    <property type="entry name" value="NADP_OxRdtase_dom"/>
</dbReference>
<dbReference type="CDD" id="cd19103">
    <property type="entry name" value="AKR_unchar"/>
    <property type="match status" value="1"/>
</dbReference>
<gene>
    <name evidence="3" type="ORF">HMPREF9555_01522</name>
</gene>
<dbReference type="AlphaFoldDB" id="E7N3E6"/>
<dbReference type="Proteomes" id="UP000004633">
    <property type="component" value="Unassembled WGS sequence"/>
</dbReference>
<evidence type="ECO:0000259" key="2">
    <source>
        <dbReference type="Pfam" id="PF00248"/>
    </source>
</evidence>
<dbReference type="Gene3D" id="3.20.20.100">
    <property type="entry name" value="NADP-dependent oxidoreductase domain"/>
    <property type="match status" value="1"/>
</dbReference>
<name>E7N3E6_9FIRM</name>
<dbReference type="HOGENOM" id="CLU_023205_2_3_9"/>
<dbReference type="PANTHER" id="PTHR43364">
    <property type="entry name" value="NADH-SPECIFIC METHYLGLYOXAL REDUCTASE-RELATED"/>
    <property type="match status" value="1"/>
</dbReference>
<dbReference type="PANTHER" id="PTHR43364:SF4">
    <property type="entry name" value="NAD(P)-LINKED OXIDOREDUCTASE SUPERFAMILY PROTEIN"/>
    <property type="match status" value="1"/>
</dbReference>
<evidence type="ECO:0000313" key="3">
    <source>
        <dbReference type="EMBL" id="EFW29302.1"/>
    </source>
</evidence>
<dbReference type="SUPFAM" id="SSF51430">
    <property type="entry name" value="NAD(P)-linked oxidoreductase"/>
    <property type="match status" value="1"/>
</dbReference>
<comment type="caution">
    <text evidence="3">The sequence shown here is derived from an EMBL/GenBank/DDBJ whole genome shotgun (WGS) entry which is preliminary data.</text>
</comment>
<dbReference type="EMBL" id="AECV01000031">
    <property type="protein sequence ID" value="EFW29302.1"/>
    <property type="molecule type" value="Genomic_DNA"/>
</dbReference>
<accession>E7N3E6</accession>
<dbReference type="InterPro" id="IPR050523">
    <property type="entry name" value="AKR_Detox_Biosynth"/>
</dbReference>
<dbReference type="InterPro" id="IPR036812">
    <property type="entry name" value="NAD(P)_OxRdtase_dom_sf"/>
</dbReference>
<sequence length="318" mass="35259">MEGAFTMATQLPKIALGAWAWGNDGTFGTNYTEESLRPVFDAAMAAGLNLWDTAYAYGMGTSEQMLAAFLKGLPRESYIVSDKLTPQCMNYESNTPVKDMWEQQCSLLGVDTMDIYWVHNPVDAPRWIRDLAVFLEGKKNPPMIGVSNHNIDEIKEADRVLREHELRLGAVQNHYSLLNRSSEDSGILAYCRENGVHFFSYMVLEQGALSGQYDTHHPMPEGSARAATYNPVLDKIEILNAALKTLADKYGVGIAQIPVAWAIGKGTLPIIGITKPHHVADAVKAAAISLTPEEIRLLEDTADKLDFSIIRAWEKEMN</sequence>
<dbReference type="Pfam" id="PF00248">
    <property type="entry name" value="Aldo_ket_red"/>
    <property type="match status" value="1"/>
</dbReference>
<feature type="domain" description="NADP-dependent oxidoreductase" evidence="2">
    <location>
        <begin position="13"/>
        <end position="300"/>
    </location>
</feature>
<protein>
    <submittedName>
        <fullName evidence="3">Oxidoreductase, aldo/keto reductase family protein</fullName>
    </submittedName>
</protein>
<dbReference type="GO" id="GO:0005829">
    <property type="term" value="C:cytosol"/>
    <property type="evidence" value="ECO:0007669"/>
    <property type="project" value="TreeGrafter"/>
</dbReference>
<keyword evidence="4" id="KW-1185">Reference proteome</keyword>
<proteinExistence type="predicted"/>
<dbReference type="GO" id="GO:0016491">
    <property type="term" value="F:oxidoreductase activity"/>
    <property type="evidence" value="ECO:0007669"/>
    <property type="project" value="UniProtKB-KW"/>
</dbReference>